<feature type="region of interest" description="Disordered" evidence="1">
    <location>
        <begin position="1"/>
        <end position="30"/>
    </location>
</feature>
<evidence type="ECO:0000313" key="2">
    <source>
        <dbReference type="EMBL" id="CAB3368475.1"/>
    </source>
</evidence>
<proteinExistence type="predicted"/>
<evidence type="ECO:0000313" key="3">
    <source>
        <dbReference type="Proteomes" id="UP000494165"/>
    </source>
</evidence>
<gene>
    <name evidence="2" type="ORF">CLODIP_2_CD07249</name>
</gene>
<evidence type="ECO:0000256" key="1">
    <source>
        <dbReference type="SAM" id="MobiDB-lite"/>
    </source>
</evidence>
<dbReference type="Proteomes" id="UP000494165">
    <property type="component" value="Unassembled WGS sequence"/>
</dbReference>
<evidence type="ECO:0008006" key="4">
    <source>
        <dbReference type="Google" id="ProtNLM"/>
    </source>
</evidence>
<comment type="caution">
    <text evidence="2">The sequence shown here is derived from an EMBL/GenBank/DDBJ whole genome shotgun (WGS) entry which is preliminary data.</text>
</comment>
<protein>
    <recommendedName>
        <fullName evidence="4">Reverse transcriptase domain-containing protein</fullName>
    </recommendedName>
</protein>
<feature type="compositionally biased region" description="Polar residues" evidence="1">
    <location>
        <begin position="1"/>
        <end position="10"/>
    </location>
</feature>
<name>A0A8S1CT63_9INSE</name>
<dbReference type="EMBL" id="CADEPI010000038">
    <property type="protein sequence ID" value="CAB3368475.1"/>
    <property type="molecule type" value="Genomic_DNA"/>
</dbReference>
<organism evidence="2 3">
    <name type="scientific">Cloeon dipterum</name>
    <dbReference type="NCBI Taxonomy" id="197152"/>
    <lineage>
        <taxon>Eukaryota</taxon>
        <taxon>Metazoa</taxon>
        <taxon>Ecdysozoa</taxon>
        <taxon>Arthropoda</taxon>
        <taxon>Hexapoda</taxon>
        <taxon>Insecta</taxon>
        <taxon>Pterygota</taxon>
        <taxon>Palaeoptera</taxon>
        <taxon>Ephemeroptera</taxon>
        <taxon>Pisciforma</taxon>
        <taxon>Baetidae</taxon>
        <taxon>Cloeon</taxon>
    </lineage>
</organism>
<reference evidence="2 3" key="1">
    <citation type="submission" date="2020-04" db="EMBL/GenBank/DDBJ databases">
        <authorList>
            <person name="Alioto T."/>
            <person name="Alioto T."/>
            <person name="Gomez Garrido J."/>
        </authorList>
    </citation>
    <scope>NUCLEOTIDE SEQUENCE [LARGE SCALE GENOMIC DNA]</scope>
</reference>
<accession>A0A8S1CT63</accession>
<dbReference type="AlphaFoldDB" id="A0A8S1CT63"/>
<sequence length="110" mass="12183">MLLYTSNSWNPAAAHEESGARDATQLHNASHGTDLQAAALWRRRRDAALRRLLDAGRSALGGHALNVFVTDSPNNDISSGFVQYADDTTLRKKEDADALQDDLNRVYIWC</sequence>
<keyword evidence="3" id="KW-1185">Reference proteome</keyword>